<dbReference type="InterPro" id="IPR003439">
    <property type="entry name" value="ABC_transporter-like_ATP-bd"/>
</dbReference>
<dbReference type="PROSITE" id="PS50893">
    <property type="entry name" value="ABC_TRANSPORTER_2"/>
    <property type="match status" value="1"/>
</dbReference>
<dbReference type="InterPro" id="IPR050093">
    <property type="entry name" value="ABC_SmlMolc_Importer"/>
</dbReference>
<dbReference type="GO" id="GO:0043190">
    <property type="term" value="C:ATP-binding cassette (ABC) transporter complex"/>
    <property type="evidence" value="ECO:0007669"/>
    <property type="project" value="InterPro"/>
</dbReference>
<dbReference type="Proteomes" id="UP001193501">
    <property type="component" value="Unassembled WGS sequence"/>
</dbReference>
<dbReference type="InterPro" id="IPR013611">
    <property type="entry name" value="Transp-assoc_OB_typ2"/>
</dbReference>
<dbReference type="RefSeq" id="WP_168775452.1">
    <property type="nucleotide sequence ID" value="NZ_JAABNR010000012.1"/>
</dbReference>
<evidence type="ECO:0000256" key="1">
    <source>
        <dbReference type="ARBA" id="ARBA00022448"/>
    </source>
</evidence>
<dbReference type="Pfam" id="PF08402">
    <property type="entry name" value="TOBE_2"/>
    <property type="match status" value="1"/>
</dbReference>
<dbReference type="InterPro" id="IPR008995">
    <property type="entry name" value="Mo/tungstate-bd_C_term_dom"/>
</dbReference>
<dbReference type="AlphaFoldDB" id="A0AAE4YBI0"/>
<sequence>MTASVTIDRVTQTYGGAMALHDVSLQIAAGEFVVLLGPSGCGKTTLLNLIGGFAAPASGRILIGDRDMAGVAPAQRPTTTVFQDYALFPHMSLADNVGFGLRMRGVSRGERRAKAAQMLALVGLPGREDRRPHELSGGQRQRVALARALAVSPDVLLLDEPLGALDLKLRRQMQDELKAIQRQVGTTFVHVTHDQEEAMALADRIVVMSEGRIADQGPPREVYLRPRSLFSAAFMGEINQVPVVQGQSAIGPYPGTGMLLIRPEAINVTGGLPLGEAVVTDAAFFGTHVRAHARLGDLTLTLHLPQGSDPQPGQVLALYASAHAFLETE</sequence>
<feature type="domain" description="ABC transporter" evidence="4">
    <location>
        <begin position="5"/>
        <end position="235"/>
    </location>
</feature>
<dbReference type="PROSITE" id="PS00211">
    <property type="entry name" value="ABC_TRANSPORTER_1"/>
    <property type="match status" value="1"/>
</dbReference>
<protein>
    <submittedName>
        <fullName evidence="5">ATP-binding cassette domain-containing protein</fullName>
    </submittedName>
</protein>
<dbReference type="PANTHER" id="PTHR42781:SF4">
    <property type="entry name" value="SPERMIDINE_PUTRESCINE IMPORT ATP-BINDING PROTEIN POTA"/>
    <property type="match status" value="1"/>
</dbReference>
<dbReference type="GO" id="GO:0005524">
    <property type="term" value="F:ATP binding"/>
    <property type="evidence" value="ECO:0007669"/>
    <property type="project" value="UniProtKB-KW"/>
</dbReference>
<dbReference type="EMBL" id="JAABNR010000012">
    <property type="protein sequence ID" value="NBZ88637.1"/>
    <property type="molecule type" value="Genomic_DNA"/>
</dbReference>
<evidence type="ECO:0000259" key="4">
    <source>
        <dbReference type="PROSITE" id="PS50893"/>
    </source>
</evidence>
<keyword evidence="1" id="KW-0813">Transport</keyword>
<dbReference type="SUPFAM" id="SSF52540">
    <property type="entry name" value="P-loop containing nucleoside triphosphate hydrolases"/>
    <property type="match status" value="1"/>
</dbReference>
<proteinExistence type="predicted"/>
<name>A0AAE4YBI0_9RHOB</name>
<dbReference type="SMART" id="SM00382">
    <property type="entry name" value="AAA"/>
    <property type="match status" value="1"/>
</dbReference>
<dbReference type="GO" id="GO:0016887">
    <property type="term" value="F:ATP hydrolysis activity"/>
    <property type="evidence" value="ECO:0007669"/>
    <property type="project" value="InterPro"/>
</dbReference>
<evidence type="ECO:0000256" key="2">
    <source>
        <dbReference type="ARBA" id="ARBA00022741"/>
    </source>
</evidence>
<dbReference type="SUPFAM" id="SSF50331">
    <property type="entry name" value="MOP-like"/>
    <property type="match status" value="1"/>
</dbReference>
<keyword evidence="3 5" id="KW-0067">ATP-binding</keyword>
<comment type="caution">
    <text evidence="5">The sequence shown here is derived from an EMBL/GenBank/DDBJ whole genome shotgun (WGS) entry which is preliminary data.</text>
</comment>
<dbReference type="GO" id="GO:0015847">
    <property type="term" value="P:putrescine transport"/>
    <property type="evidence" value="ECO:0007669"/>
    <property type="project" value="UniProtKB-ARBA"/>
</dbReference>
<evidence type="ECO:0000256" key="3">
    <source>
        <dbReference type="ARBA" id="ARBA00022840"/>
    </source>
</evidence>
<dbReference type="GO" id="GO:0022857">
    <property type="term" value="F:transmembrane transporter activity"/>
    <property type="evidence" value="ECO:0007669"/>
    <property type="project" value="InterPro"/>
</dbReference>
<dbReference type="InterPro" id="IPR003593">
    <property type="entry name" value="AAA+_ATPase"/>
</dbReference>
<keyword evidence="2" id="KW-0547">Nucleotide-binding</keyword>
<reference evidence="5" key="1">
    <citation type="submission" date="2020-01" db="EMBL/GenBank/DDBJ databases">
        <authorList>
            <person name="Chen W.-M."/>
        </authorList>
    </citation>
    <scope>NUCLEOTIDE SEQUENCE</scope>
    <source>
        <strain evidence="5">CYK-10</strain>
    </source>
</reference>
<accession>A0AAE4YBI0</accession>
<dbReference type="PANTHER" id="PTHR42781">
    <property type="entry name" value="SPERMIDINE/PUTRESCINE IMPORT ATP-BINDING PROTEIN POTA"/>
    <property type="match status" value="1"/>
</dbReference>
<dbReference type="InterPro" id="IPR027417">
    <property type="entry name" value="P-loop_NTPase"/>
</dbReference>
<dbReference type="FunFam" id="3.40.50.300:FF:000133">
    <property type="entry name" value="Spermidine/putrescine import ATP-binding protein PotA"/>
    <property type="match status" value="1"/>
</dbReference>
<organism evidence="5 6">
    <name type="scientific">Stagnihabitans tardus</name>
    <dbReference type="NCBI Taxonomy" id="2699202"/>
    <lineage>
        <taxon>Bacteria</taxon>
        <taxon>Pseudomonadati</taxon>
        <taxon>Pseudomonadota</taxon>
        <taxon>Alphaproteobacteria</taxon>
        <taxon>Rhodobacterales</taxon>
        <taxon>Paracoccaceae</taxon>
        <taxon>Stagnihabitans</taxon>
    </lineage>
</organism>
<keyword evidence="6" id="KW-1185">Reference proteome</keyword>
<dbReference type="InterPro" id="IPR017871">
    <property type="entry name" value="ABC_transporter-like_CS"/>
</dbReference>
<dbReference type="Gene3D" id="3.40.50.300">
    <property type="entry name" value="P-loop containing nucleotide triphosphate hydrolases"/>
    <property type="match status" value="1"/>
</dbReference>
<gene>
    <name evidence="5" type="ORF">GV832_13665</name>
</gene>
<dbReference type="Pfam" id="PF00005">
    <property type="entry name" value="ABC_tran"/>
    <property type="match status" value="1"/>
</dbReference>
<evidence type="ECO:0000313" key="5">
    <source>
        <dbReference type="EMBL" id="NBZ88637.1"/>
    </source>
</evidence>
<evidence type="ECO:0000313" key="6">
    <source>
        <dbReference type="Proteomes" id="UP001193501"/>
    </source>
</evidence>